<dbReference type="PROSITE" id="PS51257">
    <property type="entry name" value="PROKAR_LIPOPROTEIN"/>
    <property type="match status" value="1"/>
</dbReference>
<dbReference type="RefSeq" id="WP_146317984.1">
    <property type="nucleotide sequence ID" value="NZ_VCQV01000022.1"/>
</dbReference>
<dbReference type="AlphaFoldDB" id="A0A563DYT2"/>
<reference evidence="3 4" key="1">
    <citation type="submission" date="2019-05" db="EMBL/GenBank/DDBJ databases">
        <authorList>
            <person name="Lee S.D."/>
        </authorList>
    </citation>
    <scope>NUCLEOTIDE SEQUENCE [LARGE SCALE GENOMIC DNA]</scope>
    <source>
        <strain evidence="3 4">C5-26</strain>
    </source>
</reference>
<evidence type="ECO:0000313" key="4">
    <source>
        <dbReference type="Proteomes" id="UP000320244"/>
    </source>
</evidence>
<protein>
    <recommendedName>
        <fullName evidence="5">DUF3558 domain-containing protein</fullName>
    </recommendedName>
</protein>
<keyword evidence="2" id="KW-0732">Signal</keyword>
<sequence length="290" mass="30588">MKTGTRAGVSALALTSILGLAACQNNVTVVGAPTGGTGPTSSDTAPSAGGDTPSGGGDSGGASKHTTPSFPKAAPSPGDLAGTVVANTAGRKAVPDTTLPLLAPDPANADNHGKIPNTEWPDAQNLFSIKELKQVFPDAESIAIRNCLPAKDYTTDSLTAHNATCDIMVKMPSDDSLTSKVTVTIEDVGKQQDLLSDFDDYRKIDRQTTKKLKDTSNVFYYKDGSFGTERYTHSFGNAEAIVGNGKTAMKVELDPSGFYGLDPNDDYNGSKKIFREQIMPLLLQLLVQRM</sequence>
<keyword evidence="4" id="KW-1185">Reference proteome</keyword>
<gene>
    <name evidence="3" type="ORF">FGL98_15350</name>
</gene>
<organism evidence="3 4">
    <name type="scientific">Leekyejoonella antrihumi</name>
    <dbReference type="NCBI Taxonomy" id="1660198"/>
    <lineage>
        <taxon>Bacteria</taxon>
        <taxon>Bacillati</taxon>
        <taxon>Actinomycetota</taxon>
        <taxon>Actinomycetes</taxon>
        <taxon>Micrococcales</taxon>
        <taxon>Dermacoccaceae</taxon>
        <taxon>Leekyejoonella</taxon>
    </lineage>
</organism>
<dbReference type="OrthoDB" id="5146186at2"/>
<dbReference type="Proteomes" id="UP000320244">
    <property type="component" value="Unassembled WGS sequence"/>
</dbReference>
<feature type="signal peptide" evidence="2">
    <location>
        <begin position="1"/>
        <end position="21"/>
    </location>
</feature>
<evidence type="ECO:0000256" key="1">
    <source>
        <dbReference type="SAM" id="MobiDB-lite"/>
    </source>
</evidence>
<reference evidence="3 4" key="2">
    <citation type="submission" date="2019-08" db="EMBL/GenBank/DDBJ databases">
        <title>Jejuicoccus antrihumi gen. nov., sp. nov., a new member of the family Dermacoccaceae isolated from a cave.</title>
        <authorList>
            <person name="Schumann P."/>
            <person name="Kim I.S."/>
        </authorList>
    </citation>
    <scope>NUCLEOTIDE SEQUENCE [LARGE SCALE GENOMIC DNA]</scope>
    <source>
        <strain evidence="3 4">C5-26</strain>
    </source>
</reference>
<feature type="compositionally biased region" description="Low complexity" evidence="1">
    <location>
        <begin position="96"/>
        <end position="110"/>
    </location>
</feature>
<dbReference type="EMBL" id="VCQV01000022">
    <property type="protein sequence ID" value="TWP35123.1"/>
    <property type="molecule type" value="Genomic_DNA"/>
</dbReference>
<accession>A0A563DYT2</accession>
<proteinExistence type="predicted"/>
<evidence type="ECO:0000256" key="2">
    <source>
        <dbReference type="SAM" id="SignalP"/>
    </source>
</evidence>
<comment type="caution">
    <text evidence="3">The sequence shown here is derived from an EMBL/GenBank/DDBJ whole genome shotgun (WGS) entry which is preliminary data.</text>
</comment>
<name>A0A563DYT2_9MICO</name>
<evidence type="ECO:0008006" key="5">
    <source>
        <dbReference type="Google" id="ProtNLM"/>
    </source>
</evidence>
<feature type="region of interest" description="Disordered" evidence="1">
    <location>
        <begin position="96"/>
        <end position="118"/>
    </location>
</feature>
<feature type="chain" id="PRO_5039387517" description="DUF3558 domain-containing protein" evidence="2">
    <location>
        <begin position="22"/>
        <end position="290"/>
    </location>
</feature>
<evidence type="ECO:0000313" key="3">
    <source>
        <dbReference type="EMBL" id="TWP35123.1"/>
    </source>
</evidence>
<feature type="compositionally biased region" description="Low complexity" evidence="1">
    <location>
        <begin position="39"/>
        <end position="51"/>
    </location>
</feature>
<feature type="region of interest" description="Disordered" evidence="1">
    <location>
        <begin position="34"/>
        <end position="83"/>
    </location>
</feature>